<keyword evidence="1" id="KW-0812">Transmembrane</keyword>
<evidence type="ECO:0000256" key="1">
    <source>
        <dbReference type="SAM" id="Phobius"/>
    </source>
</evidence>
<sequence length="175" mass="20137">MKLALQFFLKVFAFMSLGYGSTQALMYYFSASGEARILQSLISGLGFGLMVGLFITYKQMREVKKLRGNQLSQEDLSVHQVACFQSYLTKEEILAKLQNHYPSKDWELQTANDLVKLKTPYSWKSFGEKVQIRINELQNGLTEVLVESKPRLWYTLADYGKNLENTLYLRKLLAA</sequence>
<dbReference type="AlphaFoldDB" id="A0A5N1J8L6"/>
<evidence type="ECO:0000313" key="3">
    <source>
        <dbReference type="Proteomes" id="UP000326570"/>
    </source>
</evidence>
<dbReference type="EMBL" id="VTWT01000002">
    <property type="protein sequence ID" value="KAA9341021.1"/>
    <property type="molecule type" value="Genomic_DNA"/>
</dbReference>
<gene>
    <name evidence="2" type="ORF">F0P94_06235</name>
</gene>
<proteinExistence type="predicted"/>
<keyword evidence="1" id="KW-0472">Membrane</keyword>
<accession>A0A5N1J8L6</accession>
<organism evidence="2 3">
    <name type="scientific">Adhaeribacter soli</name>
    <dbReference type="NCBI Taxonomy" id="2607655"/>
    <lineage>
        <taxon>Bacteria</taxon>
        <taxon>Pseudomonadati</taxon>
        <taxon>Bacteroidota</taxon>
        <taxon>Cytophagia</taxon>
        <taxon>Cytophagales</taxon>
        <taxon>Hymenobacteraceae</taxon>
        <taxon>Adhaeribacter</taxon>
    </lineage>
</organism>
<dbReference type="RefSeq" id="WP_150902948.1">
    <property type="nucleotide sequence ID" value="NZ_VTWT01000002.1"/>
</dbReference>
<evidence type="ECO:0000313" key="2">
    <source>
        <dbReference type="EMBL" id="KAA9341021.1"/>
    </source>
</evidence>
<keyword evidence="1" id="KW-1133">Transmembrane helix</keyword>
<name>A0A5N1J8L6_9BACT</name>
<comment type="caution">
    <text evidence="2">The sequence shown here is derived from an EMBL/GenBank/DDBJ whole genome shotgun (WGS) entry which is preliminary data.</text>
</comment>
<protein>
    <recommendedName>
        <fullName evidence="4">DUF1499 domain-containing protein</fullName>
    </recommendedName>
</protein>
<evidence type="ECO:0008006" key="4">
    <source>
        <dbReference type="Google" id="ProtNLM"/>
    </source>
</evidence>
<reference evidence="2 3" key="1">
    <citation type="submission" date="2019-09" db="EMBL/GenBank/DDBJ databases">
        <title>Genome sequence of Adhaeribacter sp. M2.</title>
        <authorList>
            <person name="Srinivasan S."/>
        </authorList>
    </citation>
    <scope>NUCLEOTIDE SEQUENCE [LARGE SCALE GENOMIC DNA]</scope>
    <source>
        <strain evidence="2 3">M2</strain>
    </source>
</reference>
<keyword evidence="3" id="KW-1185">Reference proteome</keyword>
<feature type="transmembrane region" description="Helical" evidence="1">
    <location>
        <begin position="36"/>
        <end position="57"/>
    </location>
</feature>
<dbReference type="Proteomes" id="UP000326570">
    <property type="component" value="Unassembled WGS sequence"/>
</dbReference>